<dbReference type="EMBL" id="CACTIH010006427">
    <property type="protein sequence ID" value="CAA3004709.1"/>
    <property type="molecule type" value="Genomic_DNA"/>
</dbReference>
<evidence type="ECO:0000313" key="2">
    <source>
        <dbReference type="Proteomes" id="UP000594638"/>
    </source>
</evidence>
<gene>
    <name evidence="1" type="ORF">OLEA9_A015614</name>
</gene>
<comment type="caution">
    <text evidence="1">The sequence shown here is derived from an EMBL/GenBank/DDBJ whole genome shotgun (WGS) entry which is preliminary data.</text>
</comment>
<reference evidence="1 2" key="1">
    <citation type="submission" date="2019-12" db="EMBL/GenBank/DDBJ databases">
        <authorList>
            <person name="Alioto T."/>
            <person name="Alioto T."/>
            <person name="Gomez Garrido J."/>
        </authorList>
    </citation>
    <scope>NUCLEOTIDE SEQUENCE [LARGE SCALE GENOMIC DNA]</scope>
</reference>
<sequence>MDCCSDHGDDSSLSGQREIDEILGSDTEPDKLSKRDFCIKKVPLAVKMKKGRKSVIDTSASEVIDTNNDAIARTRRRKV</sequence>
<keyword evidence="2" id="KW-1185">Reference proteome</keyword>
<organism evidence="1 2">
    <name type="scientific">Olea europaea subsp. europaea</name>
    <dbReference type="NCBI Taxonomy" id="158383"/>
    <lineage>
        <taxon>Eukaryota</taxon>
        <taxon>Viridiplantae</taxon>
        <taxon>Streptophyta</taxon>
        <taxon>Embryophyta</taxon>
        <taxon>Tracheophyta</taxon>
        <taxon>Spermatophyta</taxon>
        <taxon>Magnoliopsida</taxon>
        <taxon>eudicotyledons</taxon>
        <taxon>Gunneridae</taxon>
        <taxon>Pentapetalae</taxon>
        <taxon>asterids</taxon>
        <taxon>lamiids</taxon>
        <taxon>Lamiales</taxon>
        <taxon>Oleaceae</taxon>
        <taxon>Oleeae</taxon>
        <taxon>Olea</taxon>
    </lineage>
</organism>
<evidence type="ECO:0000313" key="1">
    <source>
        <dbReference type="EMBL" id="CAA3004709.1"/>
    </source>
</evidence>
<protein>
    <submittedName>
        <fullName evidence="1">Uncharacterized protein</fullName>
    </submittedName>
</protein>
<proteinExistence type="predicted"/>
<dbReference type="AlphaFoldDB" id="A0A8S0TH09"/>
<dbReference type="Proteomes" id="UP000594638">
    <property type="component" value="Unassembled WGS sequence"/>
</dbReference>
<name>A0A8S0TH09_OLEEU</name>
<accession>A0A8S0TH09</accession>
<dbReference type="Gramene" id="OE9A015614T1">
    <property type="protein sequence ID" value="OE9A015614C1"/>
    <property type="gene ID" value="OE9A015614"/>
</dbReference>